<organism evidence="2 3">
    <name type="scientific">Dyella japonica DSM 16301</name>
    <dbReference type="NCBI Taxonomy" id="1440762"/>
    <lineage>
        <taxon>Bacteria</taxon>
        <taxon>Pseudomonadati</taxon>
        <taxon>Pseudomonadota</taxon>
        <taxon>Gammaproteobacteria</taxon>
        <taxon>Lysobacterales</taxon>
        <taxon>Rhodanobacteraceae</taxon>
        <taxon>Dyella</taxon>
    </lineage>
</organism>
<gene>
    <name evidence="2" type="ORF">Y882_12315</name>
</gene>
<proteinExistence type="predicted"/>
<dbReference type="InterPro" id="IPR010344">
    <property type="entry name" value="YbjH"/>
</dbReference>
<name>A0A0G9H068_9GAMM</name>
<evidence type="ECO:0008006" key="4">
    <source>
        <dbReference type="Google" id="ProtNLM"/>
    </source>
</evidence>
<evidence type="ECO:0000313" key="3">
    <source>
        <dbReference type="Proteomes" id="UP000035481"/>
    </source>
</evidence>
<evidence type="ECO:0000256" key="1">
    <source>
        <dbReference type="SAM" id="MobiDB-lite"/>
    </source>
</evidence>
<comment type="caution">
    <text evidence="2">The sequence shown here is derived from an EMBL/GenBank/DDBJ whole genome shotgun (WGS) entry which is preliminary data.</text>
</comment>
<dbReference type="PATRIC" id="fig|1440762.4.peg.2104"/>
<accession>A0A0G9H068</accession>
<dbReference type="AlphaFoldDB" id="A0A0G9H068"/>
<dbReference type="Proteomes" id="UP000035481">
    <property type="component" value="Unassembled WGS sequence"/>
</dbReference>
<dbReference type="Pfam" id="PF06082">
    <property type="entry name" value="YjbH"/>
    <property type="match status" value="1"/>
</dbReference>
<reference evidence="2 3" key="1">
    <citation type="journal article" date="2015" name="Antonie Van Leeuwenhoek">
        <title>A phylogenomic and molecular marker based taxonomic framework for the order Xanthomonadales: proposal to transfer the families Algiphilaceae and Solimonadaceae to the order Nevskiales ord. nov. and to create a new family within the order Xanthomonadales, the family Rhodanobacteraceae fam. nov., containing the genus Rhodanobacter and its closest relatives.</title>
        <authorList>
            <person name="Naushad S."/>
            <person name="Adeolu M."/>
            <person name="Wong S."/>
            <person name="Sohail M."/>
            <person name="Schellhorn H.E."/>
            <person name="Gupta R.S."/>
        </authorList>
    </citation>
    <scope>NUCLEOTIDE SEQUENCE [LARGE SCALE GENOMIC DNA]</scope>
    <source>
        <strain evidence="2 3">DSM 16301</strain>
    </source>
</reference>
<sequence length="692" mass="76698">MLPLLGGLLMSTAYADNAPTQSDFGGVGLWQTPTARMADDGEVALTASHVQPYDRYNVSLQPLPWLEGIFRYTAVSNRRYGPESLSGSQSYKDKSIDVKVRLWSESHYLPDLSVGARDIGGTGLFAGEYVVMNKRFGPIDASLGMGWGYVGARGDIKNPFSIISDKFDVRPSDNDGTGKFSSNRYFRGPAALFGGISYQTPWDWLVLKAEYDGNNYQHEPQHNNQKQSSPVNIGAVFRPGRNLDLSVAFERGNTVMLGLTLHANMAEGTGPTKLLDPAPPKRNTAAATQTPEQVDWASVARTLRDNAGIQVSSITRRGSEVVVKGEQETYFYNAKSVGRAARVLDNELGAGVDWFTIAAQQEGLTTTETSVNRQRFDELLDHDITLGEFRQSVEHNAPTPRNDDVLYRAPLKRFDQSFALVYAQSLGGPDAFLLYQIAAIYNLDFHFTPNLWWSGVASVDLFDNYDKFKYDAPSDLPRVRTDVRKYITSSTITMPVFQLTGTRQLGQDLYGMAYAGMLESMFGGVGGEVLYRPFGERWAIGSDINWVKQRGYDQDFSFRGYHVVTGHVTGYFDLGYKDVLVAISAGRYLAGDWGATVDVSREFRNGVRMGAYATKTNVSAAQFGEGSFDKGIYVSIPFDLMLPRSTLSRATFVWDPLIRDGGASLGRRYSLYSLTSDRDLDNFNSNLDKIVE</sequence>
<evidence type="ECO:0000313" key="2">
    <source>
        <dbReference type="EMBL" id="KLD63190.1"/>
    </source>
</evidence>
<dbReference type="STRING" id="1440762.Y882_12315"/>
<dbReference type="EMBL" id="JPLA01000030">
    <property type="protein sequence ID" value="KLD63190.1"/>
    <property type="molecule type" value="Genomic_DNA"/>
</dbReference>
<feature type="region of interest" description="Disordered" evidence="1">
    <location>
        <begin position="268"/>
        <end position="291"/>
    </location>
</feature>
<protein>
    <recommendedName>
        <fullName evidence="4">YjbH domain-containing protein</fullName>
    </recommendedName>
</protein>